<proteinExistence type="predicted"/>
<name>A0A239HSH7_9PSED</name>
<dbReference type="AlphaFoldDB" id="A0A239HSH7"/>
<sequence length="147" mass="15048">MADYLKALASNLSVAGTVSNVTNKTNVASDPSAVPEGTVRGDMSKLRSEGAPAATKASTAESSESQEIKQLREQVKQLQQQLAEQQKQLQAAMASKEDEQTKAVRVAAAQAAVSTVTGQLLQATSALLQALTEAGNSSAGGSVSTTA</sequence>
<evidence type="ECO:0000256" key="1">
    <source>
        <dbReference type="SAM" id="MobiDB-lite"/>
    </source>
</evidence>
<accession>A0A239HSH7</accession>
<feature type="compositionally biased region" description="Low complexity" evidence="1">
    <location>
        <begin position="53"/>
        <end position="65"/>
    </location>
</feature>
<evidence type="ECO:0000313" key="3">
    <source>
        <dbReference type="Proteomes" id="UP000198407"/>
    </source>
</evidence>
<dbReference type="EMBL" id="FZOL01000016">
    <property type="protein sequence ID" value="SNS84347.1"/>
    <property type="molecule type" value="Genomic_DNA"/>
</dbReference>
<feature type="region of interest" description="Disordered" evidence="1">
    <location>
        <begin position="25"/>
        <end position="72"/>
    </location>
</feature>
<dbReference type="SUPFAM" id="SSF56954">
    <property type="entry name" value="Outer membrane efflux proteins (OEP)"/>
    <property type="match status" value="1"/>
</dbReference>
<evidence type="ECO:0000313" key="2">
    <source>
        <dbReference type="EMBL" id="SNS84347.1"/>
    </source>
</evidence>
<dbReference type="Proteomes" id="UP000198407">
    <property type="component" value="Unassembled WGS sequence"/>
</dbReference>
<dbReference type="RefSeq" id="WP_042125236.1">
    <property type="nucleotide sequence ID" value="NZ_FZOL01000016.1"/>
</dbReference>
<keyword evidence="3" id="KW-1185">Reference proteome</keyword>
<gene>
    <name evidence="2" type="ORF">SAMN05444352_11688</name>
</gene>
<protein>
    <recommendedName>
        <fullName evidence="4">FlxA-like protein</fullName>
    </recommendedName>
</protein>
<dbReference type="STRING" id="1215104.GCA_000730585_02649"/>
<organism evidence="2 3">
    <name type="scientific">Pseudomonas japonica</name>
    <dbReference type="NCBI Taxonomy" id="256466"/>
    <lineage>
        <taxon>Bacteria</taxon>
        <taxon>Pseudomonadati</taxon>
        <taxon>Pseudomonadota</taxon>
        <taxon>Gammaproteobacteria</taxon>
        <taxon>Pseudomonadales</taxon>
        <taxon>Pseudomonadaceae</taxon>
        <taxon>Pseudomonas</taxon>
    </lineage>
</organism>
<evidence type="ECO:0008006" key="4">
    <source>
        <dbReference type="Google" id="ProtNLM"/>
    </source>
</evidence>
<reference evidence="3" key="1">
    <citation type="submission" date="2017-06" db="EMBL/GenBank/DDBJ databases">
        <authorList>
            <person name="Varghese N."/>
            <person name="Submissions S."/>
        </authorList>
    </citation>
    <scope>NUCLEOTIDE SEQUENCE [LARGE SCALE GENOMIC DNA]</scope>
    <source>
        <strain evidence="3">DSM 22348</strain>
    </source>
</reference>